<evidence type="ECO:0000313" key="2">
    <source>
        <dbReference type="Proteomes" id="UP000193040"/>
    </source>
</evidence>
<sequence>MSFLRAQPEVLDAVADGLHSVNEAVRAGSSVATTPTTGVVPAAADIVSILTAAQFASHAQLFQAISAEAASVREQLATTLGISARSYAATEIANLSAVG</sequence>
<dbReference type="InterPro" id="IPR000084">
    <property type="entry name" value="PE-PGRS_N"/>
</dbReference>
<accession>A0A1X0XQ14</accession>
<protein>
    <submittedName>
        <fullName evidence="1">PE family protein</fullName>
    </submittedName>
</protein>
<proteinExistence type="predicted"/>
<dbReference type="Pfam" id="PF00934">
    <property type="entry name" value="PE"/>
    <property type="match status" value="1"/>
</dbReference>
<name>A0A1X0XQ14_MYCSI</name>
<comment type="caution">
    <text evidence="1">The sequence shown here is derived from an EMBL/GenBank/DDBJ whole genome shotgun (WGS) entry which is preliminary data.</text>
</comment>
<dbReference type="Gene3D" id="1.10.287.850">
    <property type="entry name" value="HP0062-like domain"/>
    <property type="match status" value="1"/>
</dbReference>
<reference evidence="1 2" key="1">
    <citation type="submission" date="2017-03" db="EMBL/GenBank/DDBJ databases">
        <title>Genomic insights into Mycobacterium simiae human colonization.</title>
        <authorList>
            <person name="Steffani J.L."/>
            <person name="Brunck M.E."/>
            <person name="Cruz E."/>
            <person name="Montiel R."/>
            <person name="Barona F."/>
        </authorList>
    </citation>
    <scope>NUCLEOTIDE SEQUENCE [LARGE SCALE GENOMIC DNA]</scope>
    <source>
        <strain evidence="1 2">MsiGto</strain>
    </source>
</reference>
<dbReference type="AlphaFoldDB" id="A0A1X0XQ14"/>
<keyword evidence="2" id="KW-1185">Reference proteome</keyword>
<organism evidence="1 2">
    <name type="scientific">Mycobacterium simiae</name>
    <name type="common">Mycobacterium habana</name>
    <dbReference type="NCBI Taxonomy" id="1784"/>
    <lineage>
        <taxon>Bacteria</taxon>
        <taxon>Bacillati</taxon>
        <taxon>Actinomycetota</taxon>
        <taxon>Actinomycetes</taxon>
        <taxon>Mycobacteriales</taxon>
        <taxon>Mycobacteriaceae</taxon>
        <taxon>Mycobacterium</taxon>
        <taxon>Mycobacterium simiae complex</taxon>
    </lineage>
</organism>
<gene>
    <name evidence="1" type="ORF">B5M45_26205</name>
</gene>
<dbReference type="Proteomes" id="UP000193040">
    <property type="component" value="Unassembled WGS sequence"/>
</dbReference>
<dbReference type="InterPro" id="IPR038332">
    <property type="entry name" value="PPE_sf"/>
</dbReference>
<dbReference type="EMBL" id="MZZM01000032">
    <property type="protein sequence ID" value="ORJ54930.1"/>
    <property type="molecule type" value="Genomic_DNA"/>
</dbReference>
<dbReference type="SUPFAM" id="SSF140459">
    <property type="entry name" value="PE/PPE dimer-like"/>
    <property type="match status" value="1"/>
</dbReference>
<evidence type="ECO:0000313" key="1">
    <source>
        <dbReference type="EMBL" id="ORJ54930.1"/>
    </source>
</evidence>
<dbReference type="RefSeq" id="WP_044508746.1">
    <property type="nucleotide sequence ID" value="NZ_AP022568.1"/>
</dbReference>